<organism evidence="1 2">
    <name type="scientific">Legionella drozanskii LLAP-1</name>
    <dbReference type="NCBI Taxonomy" id="1212489"/>
    <lineage>
        <taxon>Bacteria</taxon>
        <taxon>Pseudomonadati</taxon>
        <taxon>Pseudomonadota</taxon>
        <taxon>Gammaproteobacteria</taxon>
        <taxon>Legionellales</taxon>
        <taxon>Legionellaceae</taxon>
        <taxon>Legionella</taxon>
    </lineage>
</organism>
<dbReference type="EMBL" id="LNXY01000032">
    <property type="protein sequence ID" value="KTC84437.1"/>
    <property type="molecule type" value="Genomic_DNA"/>
</dbReference>
<name>A0A0W0SN86_9GAMM</name>
<proteinExistence type="predicted"/>
<dbReference type="OrthoDB" id="9858282at2"/>
<reference evidence="1 2" key="1">
    <citation type="submission" date="2015-11" db="EMBL/GenBank/DDBJ databases">
        <title>Genomic analysis of 38 Legionella species identifies large and diverse effector repertoires.</title>
        <authorList>
            <person name="Burstein D."/>
            <person name="Amaro F."/>
            <person name="Zusman T."/>
            <person name="Lifshitz Z."/>
            <person name="Cohen O."/>
            <person name="Gilbert J.A."/>
            <person name="Pupko T."/>
            <person name="Shuman H.A."/>
            <person name="Segal G."/>
        </authorList>
    </citation>
    <scope>NUCLEOTIDE SEQUENCE [LARGE SCALE GENOMIC DNA]</scope>
    <source>
        <strain evidence="1 2">ATCC 700990</strain>
    </source>
</reference>
<evidence type="ECO:0000313" key="2">
    <source>
        <dbReference type="Proteomes" id="UP000054736"/>
    </source>
</evidence>
<dbReference type="AlphaFoldDB" id="A0A0W0SN86"/>
<dbReference type="RefSeq" id="WP_058497306.1">
    <property type="nucleotide sequence ID" value="NZ_CAAAIU010000045.1"/>
</dbReference>
<comment type="caution">
    <text evidence="1">The sequence shown here is derived from an EMBL/GenBank/DDBJ whole genome shotgun (WGS) entry which is preliminary data.</text>
</comment>
<protein>
    <submittedName>
        <fullName evidence="1">Uncharacterized protein</fullName>
    </submittedName>
</protein>
<sequence>MRKYKWFLLTFCLEITGCMELPEESAFICNIDMPYTNPTEKMNFFVKFNFQGYKYLLGSKGGCEFRILVEKNQWGAKKYAKASYDNDTYACIVGKSGGINFLIDRYTGYLIAKFGSTSYYGSCKKLPKKL</sequence>
<gene>
    <name evidence="1" type="ORF">Ldro_3040</name>
</gene>
<accession>A0A0W0SN86</accession>
<keyword evidence="2" id="KW-1185">Reference proteome</keyword>
<evidence type="ECO:0000313" key="1">
    <source>
        <dbReference type="EMBL" id="KTC84437.1"/>
    </source>
</evidence>
<dbReference type="PATRIC" id="fig|1212489.4.peg.3213"/>
<dbReference type="Proteomes" id="UP000054736">
    <property type="component" value="Unassembled WGS sequence"/>
</dbReference>